<accession>A0A9P4IYB8</accession>
<feature type="compositionally biased region" description="Polar residues" evidence="1">
    <location>
        <begin position="143"/>
        <end position="164"/>
    </location>
</feature>
<organism evidence="2 3">
    <name type="scientific">Myriangium duriaei CBS 260.36</name>
    <dbReference type="NCBI Taxonomy" id="1168546"/>
    <lineage>
        <taxon>Eukaryota</taxon>
        <taxon>Fungi</taxon>
        <taxon>Dikarya</taxon>
        <taxon>Ascomycota</taxon>
        <taxon>Pezizomycotina</taxon>
        <taxon>Dothideomycetes</taxon>
        <taxon>Dothideomycetidae</taxon>
        <taxon>Myriangiales</taxon>
        <taxon>Myriangiaceae</taxon>
        <taxon>Myriangium</taxon>
    </lineage>
</organism>
<proteinExistence type="predicted"/>
<feature type="compositionally biased region" description="Low complexity" evidence="1">
    <location>
        <begin position="119"/>
        <end position="142"/>
    </location>
</feature>
<protein>
    <submittedName>
        <fullName evidence="2">Uncharacterized protein</fullName>
    </submittedName>
</protein>
<dbReference type="EMBL" id="ML996092">
    <property type="protein sequence ID" value="KAF2149074.1"/>
    <property type="molecule type" value="Genomic_DNA"/>
</dbReference>
<name>A0A9P4IYB8_9PEZI</name>
<evidence type="ECO:0000256" key="1">
    <source>
        <dbReference type="SAM" id="MobiDB-lite"/>
    </source>
</evidence>
<comment type="caution">
    <text evidence="2">The sequence shown here is derived from an EMBL/GenBank/DDBJ whole genome shotgun (WGS) entry which is preliminary data.</text>
</comment>
<dbReference type="Proteomes" id="UP000799439">
    <property type="component" value="Unassembled WGS sequence"/>
</dbReference>
<evidence type="ECO:0000313" key="3">
    <source>
        <dbReference type="Proteomes" id="UP000799439"/>
    </source>
</evidence>
<dbReference type="Pfam" id="PF04032">
    <property type="entry name" value="Rpr2"/>
    <property type="match status" value="1"/>
</dbReference>
<evidence type="ECO:0000313" key="2">
    <source>
        <dbReference type="EMBL" id="KAF2149074.1"/>
    </source>
</evidence>
<reference evidence="2" key="1">
    <citation type="journal article" date="2020" name="Stud. Mycol.">
        <title>101 Dothideomycetes genomes: a test case for predicting lifestyles and emergence of pathogens.</title>
        <authorList>
            <person name="Haridas S."/>
            <person name="Albert R."/>
            <person name="Binder M."/>
            <person name="Bloem J."/>
            <person name="Labutti K."/>
            <person name="Salamov A."/>
            <person name="Andreopoulos B."/>
            <person name="Baker S."/>
            <person name="Barry K."/>
            <person name="Bills G."/>
            <person name="Bluhm B."/>
            <person name="Cannon C."/>
            <person name="Castanera R."/>
            <person name="Culley D."/>
            <person name="Daum C."/>
            <person name="Ezra D."/>
            <person name="Gonzalez J."/>
            <person name="Henrissat B."/>
            <person name="Kuo A."/>
            <person name="Liang C."/>
            <person name="Lipzen A."/>
            <person name="Lutzoni F."/>
            <person name="Magnuson J."/>
            <person name="Mondo S."/>
            <person name="Nolan M."/>
            <person name="Ohm R."/>
            <person name="Pangilinan J."/>
            <person name="Park H.-J."/>
            <person name="Ramirez L."/>
            <person name="Alfaro M."/>
            <person name="Sun H."/>
            <person name="Tritt A."/>
            <person name="Yoshinaga Y."/>
            <person name="Zwiers L.-H."/>
            <person name="Turgeon B."/>
            <person name="Goodwin S."/>
            <person name="Spatafora J."/>
            <person name="Crous P."/>
            <person name="Grigoriev I."/>
        </authorList>
    </citation>
    <scope>NUCLEOTIDE SEQUENCE</scope>
    <source>
        <strain evidence="2">CBS 260.36</strain>
    </source>
</reference>
<dbReference type="AlphaFoldDB" id="A0A9P4IYB8"/>
<dbReference type="InterPro" id="IPR007175">
    <property type="entry name" value="Rpr2/Snm1/Rpp21"/>
</dbReference>
<dbReference type="GO" id="GO:0006396">
    <property type="term" value="P:RNA processing"/>
    <property type="evidence" value="ECO:0007669"/>
    <property type="project" value="InterPro"/>
</dbReference>
<gene>
    <name evidence="2" type="ORF">K461DRAFT_297541</name>
</gene>
<feature type="region of interest" description="Disordered" evidence="1">
    <location>
        <begin position="119"/>
        <end position="194"/>
    </location>
</feature>
<keyword evidence="3" id="KW-1185">Reference proteome</keyword>
<sequence>MATSKLQSERQTALQSAFLDRASQELLGRSPTISAYLGSLHLRTSELTPDATPQNLKRCMACGTILIPSSSCTRVKSPKRKRTSTANISTNDVREYACVSCGATSTFDTVPRRKLLVKSKSPPSKAVCMTPTTTAASPATAALQTDNKSTKPQQQPEKLQSTSMGRKRPKARKLVGLSGLLAQSKAQQPSTSDLDFMDFMKAG</sequence>
<feature type="compositionally biased region" description="Polar residues" evidence="1">
    <location>
        <begin position="184"/>
        <end position="193"/>
    </location>
</feature>